<evidence type="ECO:0000256" key="4">
    <source>
        <dbReference type="SAM" id="MobiDB-lite"/>
    </source>
</evidence>
<evidence type="ECO:0000256" key="1">
    <source>
        <dbReference type="ARBA" id="ARBA00022617"/>
    </source>
</evidence>
<organism evidence="6 7">
    <name type="scientific">Heliocybe sulcata</name>
    <dbReference type="NCBI Taxonomy" id="5364"/>
    <lineage>
        <taxon>Eukaryota</taxon>
        <taxon>Fungi</taxon>
        <taxon>Dikarya</taxon>
        <taxon>Basidiomycota</taxon>
        <taxon>Agaricomycotina</taxon>
        <taxon>Agaricomycetes</taxon>
        <taxon>Gloeophyllales</taxon>
        <taxon>Gloeophyllaceae</taxon>
        <taxon>Heliocybe</taxon>
    </lineage>
</organism>
<dbReference type="Proteomes" id="UP000305948">
    <property type="component" value="Unassembled WGS sequence"/>
</dbReference>
<dbReference type="STRING" id="5364.A0A5C3NG58"/>
<dbReference type="SUPFAM" id="SSF48613">
    <property type="entry name" value="Heme oxygenase-like"/>
    <property type="match status" value="1"/>
</dbReference>
<dbReference type="PANTHER" id="PTHR10720">
    <property type="entry name" value="HEME OXYGENASE"/>
    <property type="match status" value="1"/>
</dbReference>
<dbReference type="OrthoDB" id="652091at2759"/>
<dbReference type="EMBL" id="ML213509">
    <property type="protein sequence ID" value="TFK52511.1"/>
    <property type="molecule type" value="Genomic_DNA"/>
</dbReference>
<evidence type="ECO:0000313" key="6">
    <source>
        <dbReference type="EMBL" id="TFK52511.1"/>
    </source>
</evidence>
<feature type="compositionally biased region" description="Polar residues" evidence="4">
    <location>
        <begin position="258"/>
        <end position="268"/>
    </location>
</feature>
<protein>
    <submittedName>
        <fullName evidence="6">Heme oxygenase</fullName>
    </submittedName>
</protein>
<name>A0A5C3NG58_9AGAM</name>
<keyword evidence="7" id="KW-1185">Reference proteome</keyword>
<sequence length="345" mass="37143">MATADYSQPVSDLLRTGTHDAHVSLEHSKGAGWLVRGELDRDEYVRFLIILWHVYDALETGLNQHASNPVLSPSYNPTLLSRTAALASDISHFLSVPASSWQSHPLAKALLSSPPEPLSAYTARLATLSTAQPHLLLAHAYVRYLGDLSGGQTIKRRVAKAYGLDDDRGLEFYAFHQPGSGTATGSLGDMKRIKEWYRDAMNSGVGDDQQLKSALLQEANTAFTLNAGLFSVLRAPSHPPKPSLTLSPARGPALGDPTTPTMAQISSAPPSPNPEHDDENKWVTNVPPPKPLMDVPKDGGYSVTSVLTFIACVGLAHFLIVTGGFSGQRGYEKLVKVADFVGIQI</sequence>
<dbReference type="Pfam" id="PF01126">
    <property type="entry name" value="Heme_oxygenase"/>
    <property type="match status" value="1"/>
</dbReference>
<accession>A0A5C3NG58</accession>
<dbReference type="InterPro" id="IPR002051">
    <property type="entry name" value="Haem_Oase"/>
</dbReference>
<proteinExistence type="predicted"/>
<dbReference type="InterPro" id="IPR016053">
    <property type="entry name" value="Haem_Oase-like"/>
</dbReference>
<keyword evidence="5" id="KW-1133">Transmembrane helix</keyword>
<evidence type="ECO:0000256" key="5">
    <source>
        <dbReference type="SAM" id="Phobius"/>
    </source>
</evidence>
<feature type="region of interest" description="Disordered" evidence="4">
    <location>
        <begin position="240"/>
        <end position="281"/>
    </location>
</feature>
<dbReference type="AlphaFoldDB" id="A0A5C3NG58"/>
<feature type="transmembrane region" description="Helical" evidence="5">
    <location>
        <begin position="306"/>
        <end position="326"/>
    </location>
</feature>
<keyword evidence="3" id="KW-0408">Iron</keyword>
<dbReference type="PANTHER" id="PTHR10720:SF0">
    <property type="entry name" value="HEME OXYGENASE"/>
    <property type="match status" value="1"/>
</dbReference>
<dbReference type="GO" id="GO:0004392">
    <property type="term" value="F:heme oxygenase (decyclizing) activity"/>
    <property type="evidence" value="ECO:0007669"/>
    <property type="project" value="InterPro"/>
</dbReference>
<evidence type="ECO:0000256" key="3">
    <source>
        <dbReference type="ARBA" id="ARBA00023004"/>
    </source>
</evidence>
<keyword evidence="2" id="KW-0479">Metal-binding</keyword>
<dbReference type="CDD" id="cd19165">
    <property type="entry name" value="HemeO"/>
    <property type="match status" value="1"/>
</dbReference>
<dbReference type="InterPro" id="IPR016084">
    <property type="entry name" value="Haem_Oase-like_multi-hlx"/>
</dbReference>
<evidence type="ECO:0000313" key="7">
    <source>
        <dbReference type="Proteomes" id="UP000305948"/>
    </source>
</evidence>
<keyword evidence="5" id="KW-0472">Membrane</keyword>
<dbReference type="Gene3D" id="1.20.910.10">
    <property type="entry name" value="Heme oxygenase-like"/>
    <property type="match status" value="1"/>
</dbReference>
<keyword evidence="5" id="KW-0812">Transmembrane</keyword>
<reference evidence="6 7" key="1">
    <citation type="journal article" date="2019" name="Nat. Ecol. Evol.">
        <title>Megaphylogeny resolves global patterns of mushroom evolution.</title>
        <authorList>
            <person name="Varga T."/>
            <person name="Krizsan K."/>
            <person name="Foldi C."/>
            <person name="Dima B."/>
            <person name="Sanchez-Garcia M."/>
            <person name="Sanchez-Ramirez S."/>
            <person name="Szollosi G.J."/>
            <person name="Szarkandi J.G."/>
            <person name="Papp V."/>
            <person name="Albert L."/>
            <person name="Andreopoulos W."/>
            <person name="Angelini C."/>
            <person name="Antonin V."/>
            <person name="Barry K.W."/>
            <person name="Bougher N.L."/>
            <person name="Buchanan P."/>
            <person name="Buyck B."/>
            <person name="Bense V."/>
            <person name="Catcheside P."/>
            <person name="Chovatia M."/>
            <person name="Cooper J."/>
            <person name="Damon W."/>
            <person name="Desjardin D."/>
            <person name="Finy P."/>
            <person name="Geml J."/>
            <person name="Haridas S."/>
            <person name="Hughes K."/>
            <person name="Justo A."/>
            <person name="Karasinski D."/>
            <person name="Kautmanova I."/>
            <person name="Kiss B."/>
            <person name="Kocsube S."/>
            <person name="Kotiranta H."/>
            <person name="LaButti K.M."/>
            <person name="Lechner B.E."/>
            <person name="Liimatainen K."/>
            <person name="Lipzen A."/>
            <person name="Lukacs Z."/>
            <person name="Mihaltcheva S."/>
            <person name="Morgado L.N."/>
            <person name="Niskanen T."/>
            <person name="Noordeloos M.E."/>
            <person name="Ohm R.A."/>
            <person name="Ortiz-Santana B."/>
            <person name="Ovrebo C."/>
            <person name="Racz N."/>
            <person name="Riley R."/>
            <person name="Savchenko A."/>
            <person name="Shiryaev A."/>
            <person name="Soop K."/>
            <person name="Spirin V."/>
            <person name="Szebenyi C."/>
            <person name="Tomsovsky M."/>
            <person name="Tulloss R.E."/>
            <person name="Uehling J."/>
            <person name="Grigoriev I.V."/>
            <person name="Vagvolgyi C."/>
            <person name="Papp T."/>
            <person name="Martin F.M."/>
            <person name="Miettinen O."/>
            <person name="Hibbett D.S."/>
            <person name="Nagy L.G."/>
        </authorList>
    </citation>
    <scope>NUCLEOTIDE SEQUENCE [LARGE SCALE GENOMIC DNA]</scope>
    <source>
        <strain evidence="6 7">OMC1185</strain>
    </source>
</reference>
<dbReference type="GO" id="GO:0046872">
    <property type="term" value="F:metal ion binding"/>
    <property type="evidence" value="ECO:0007669"/>
    <property type="project" value="UniProtKB-KW"/>
</dbReference>
<gene>
    <name evidence="6" type="ORF">OE88DRAFT_1712076</name>
</gene>
<keyword evidence="1" id="KW-0349">Heme</keyword>
<evidence type="ECO:0000256" key="2">
    <source>
        <dbReference type="ARBA" id="ARBA00022723"/>
    </source>
</evidence>
<dbReference type="GO" id="GO:0006788">
    <property type="term" value="P:heme oxidation"/>
    <property type="evidence" value="ECO:0007669"/>
    <property type="project" value="InterPro"/>
</dbReference>